<dbReference type="Pfam" id="PF13456">
    <property type="entry name" value="RVT_3"/>
    <property type="match status" value="1"/>
</dbReference>
<evidence type="ECO:0000259" key="1">
    <source>
        <dbReference type="Pfam" id="PF13456"/>
    </source>
</evidence>
<dbReference type="InterPro" id="IPR012337">
    <property type="entry name" value="RNaseH-like_sf"/>
</dbReference>
<organism evidence="2 3">
    <name type="scientific">Coffea arabica</name>
    <name type="common">Arabian coffee</name>
    <dbReference type="NCBI Taxonomy" id="13443"/>
    <lineage>
        <taxon>Eukaryota</taxon>
        <taxon>Viridiplantae</taxon>
        <taxon>Streptophyta</taxon>
        <taxon>Embryophyta</taxon>
        <taxon>Tracheophyta</taxon>
        <taxon>Spermatophyta</taxon>
        <taxon>Magnoliopsida</taxon>
        <taxon>eudicotyledons</taxon>
        <taxon>Gunneridae</taxon>
        <taxon>Pentapetalae</taxon>
        <taxon>asterids</taxon>
        <taxon>lamiids</taxon>
        <taxon>Gentianales</taxon>
        <taxon>Rubiaceae</taxon>
        <taxon>Ixoroideae</taxon>
        <taxon>Gardenieae complex</taxon>
        <taxon>Bertiereae - Coffeeae clade</taxon>
        <taxon>Coffeeae</taxon>
        <taxon>Coffea</taxon>
    </lineage>
</organism>
<dbReference type="SUPFAM" id="SSF53098">
    <property type="entry name" value="Ribonuclease H-like"/>
    <property type="match status" value="1"/>
</dbReference>
<accession>A0ABM4V9G2</accession>
<proteinExistence type="predicted"/>
<name>A0ABM4V9G2_COFAR</name>
<reference evidence="3" key="1">
    <citation type="submission" date="2025-08" db="UniProtKB">
        <authorList>
            <consortium name="RefSeq"/>
        </authorList>
    </citation>
    <scope>IDENTIFICATION</scope>
    <source>
        <tissue evidence="3">Leaves</tissue>
    </source>
</reference>
<dbReference type="PANTHER" id="PTHR47074">
    <property type="entry name" value="BNAC02G40300D PROTEIN"/>
    <property type="match status" value="1"/>
</dbReference>
<dbReference type="Gene3D" id="3.30.420.10">
    <property type="entry name" value="Ribonuclease H-like superfamily/Ribonuclease H"/>
    <property type="match status" value="1"/>
</dbReference>
<gene>
    <name evidence="3" type="primary">LOC140011287</name>
</gene>
<dbReference type="Proteomes" id="UP001652660">
    <property type="component" value="Chromosome 7e"/>
</dbReference>
<dbReference type="InterPro" id="IPR002156">
    <property type="entry name" value="RNaseH_domain"/>
</dbReference>
<protein>
    <recommendedName>
        <fullName evidence="1">RNase H type-1 domain-containing protein</fullName>
    </recommendedName>
</protein>
<dbReference type="CDD" id="cd06222">
    <property type="entry name" value="RNase_H_like"/>
    <property type="match status" value="1"/>
</dbReference>
<dbReference type="PANTHER" id="PTHR47074:SF11">
    <property type="entry name" value="REVERSE TRANSCRIPTASE-LIKE PROTEIN"/>
    <property type="match status" value="1"/>
</dbReference>
<dbReference type="RefSeq" id="XP_071916171.1">
    <property type="nucleotide sequence ID" value="XM_072060070.1"/>
</dbReference>
<keyword evidence="2" id="KW-1185">Reference proteome</keyword>
<dbReference type="InterPro" id="IPR036397">
    <property type="entry name" value="RNaseH_sf"/>
</dbReference>
<evidence type="ECO:0000313" key="3">
    <source>
        <dbReference type="RefSeq" id="XP_071916171.1"/>
    </source>
</evidence>
<evidence type="ECO:0000313" key="2">
    <source>
        <dbReference type="Proteomes" id="UP001652660"/>
    </source>
</evidence>
<feature type="domain" description="RNase H type-1" evidence="1">
    <location>
        <begin position="65"/>
        <end position="187"/>
    </location>
</feature>
<dbReference type="InterPro" id="IPR044730">
    <property type="entry name" value="RNase_H-like_dom_plant"/>
</dbReference>
<dbReference type="InterPro" id="IPR052929">
    <property type="entry name" value="RNase_H-like_EbsB-rel"/>
</dbReference>
<dbReference type="GeneID" id="140011287"/>
<sequence length="219" mass="24310">MKQLGEGLDKEMIGAAAVEKGRKLLNTCSFSNVSTEKIEDEEKYRGVKTGKVKWEPPPENFMCLNTDAAIKQNDAKINWGVVARCKEGKLRGAWAGCEGRKGVPPVEEARAIRKALLFVNKNGWRNIIIQSDCKRIIDQIREGNLSDHLACAVLCDILVLSKDFSSCLFSFVKREGNNVSHHLAKFALNSVSEIAWMESFPSWLISLAKNDVGAFAPNL</sequence>